<dbReference type="RefSeq" id="WP_054289092.1">
    <property type="nucleotide sequence ID" value="NZ_CP012752.1"/>
</dbReference>
<dbReference type="Proteomes" id="UP000063699">
    <property type="component" value="Chromosome"/>
</dbReference>
<accession>A0A0N9HQT1</accession>
<dbReference type="OrthoDB" id="9809391at2"/>
<keyword evidence="2" id="KW-1185">Reference proteome</keyword>
<name>A0A0N9HQT1_9PSEU</name>
<proteinExistence type="predicted"/>
<reference evidence="1 2" key="1">
    <citation type="submission" date="2015-07" db="EMBL/GenBank/DDBJ databases">
        <title>Genome sequencing of Kibdelosporangium phytohabitans.</title>
        <authorList>
            <person name="Qin S."/>
            <person name="Xing K."/>
        </authorList>
    </citation>
    <scope>NUCLEOTIDE SEQUENCE [LARGE SCALE GENOMIC DNA]</scope>
    <source>
        <strain evidence="1 2">KLBMP1111</strain>
    </source>
</reference>
<dbReference type="EMBL" id="CP012752">
    <property type="protein sequence ID" value="ALG07121.1"/>
    <property type="molecule type" value="Genomic_DNA"/>
</dbReference>
<dbReference type="KEGG" id="kphy:AOZ06_09460"/>
<gene>
    <name evidence="1" type="ORF">AOZ06_09460</name>
</gene>
<sequence>MQLNYKAAYRHGVAEAAQGMALFRRLANVTRSGVVPEPAALDSVDERYKSLLHYWQPTPEAYTTSRLRVARTRP</sequence>
<evidence type="ECO:0000313" key="2">
    <source>
        <dbReference type="Proteomes" id="UP000063699"/>
    </source>
</evidence>
<organism evidence="1 2">
    <name type="scientific">Kibdelosporangium phytohabitans</name>
    <dbReference type="NCBI Taxonomy" id="860235"/>
    <lineage>
        <taxon>Bacteria</taxon>
        <taxon>Bacillati</taxon>
        <taxon>Actinomycetota</taxon>
        <taxon>Actinomycetes</taxon>
        <taxon>Pseudonocardiales</taxon>
        <taxon>Pseudonocardiaceae</taxon>
        <taxon>Kibdelosporangium</taxon>
    </lineage>
</organism>
<protein>
    <submittedName>
        <fullName evidence="1">Uncharacterized protein</fullName>
    </submittedName>
</protein>
<evidence type="ECO:0000313" key="1">
    <source>
        <dbReference type="EMBL" id="ALG07121.1"/>
    </source>
</evidence>
<dbReference type="AlphaFoldDB" id="A0A0N9HQT1"/>